<evidence type="ECO:0000256" key="2">
    <source>
        <dbReference type="ARBA" id="ARBA00022764"/>
    </source>
</evidence>
<keyword evidence="5" id="KW-1185">Reference proteome</keyword>
<organism evidence="4 5">
    <name type="scientific">Aureimonas populi</name>
    <dbReference type="NCBI Taxonomy" id="1701758"/>
    <lineage>
        <taxon>Bacteria</taxon>
        <taxon>Pseudomonadati</taxon>
        <taxon>Pseudomonadota</taxon>
        <taxon>Alphaproteobacteria</taxon>
        <taxon>Hyphomicrobiales</taxon>
        <taxon>Aurantimonadaceae</taxon>
        <taxon>Aureimonas</taxon>
    </lineage>
</organism>
<evidence type="ECO:0000313" key="4">
    <source>
        <dbReference type="EMBL" id="MFD2236515.1"/>
    </source>
</evidence>
<dbReference type="PANTHER" id="PTHR30006">
    <property type="entry name" value="THIAMINE-BINDING PERIPLASMIC PROTEIN-RELATED"/>
    <property type="match status" value="1"/>
</dbReference>
<evidence type="ECO:0000256" key="3">
    <source>
        <dbReference type="SAM" id="SignalP"/>
    </source>
</evidence>
<keyword evidence="2" id="KW-0574">Periplasm</keyword>
<gene>
    <name evidence="4" type="ORF">ACFSKQ_03430</name>
</gene>
<dbReference type="Pfam" id="PF13416">
    <property type="entry name" value="SBP_bac_8"/>
    <property type="match status" value="1"/>
</dbReference>
<comment type="caution">
    <text evidence="4">The sequence shown here is derived from an EMBL/GenBank/DDBJ whole genome shotgun (WGS) entry which is preliminary data.</text>
</comment>
<dbReference type="PANTHER" id="PTHR30006:SF2">
    <property type="entry name" value="ABC TRANSPORTER SUBSTRATE-BINDING PROTEIN"/>
    <property type="match status" value="1"/>
</dbReference>
<dbReference type="Proteomes" id="UP001597371">
    <property type="component" value="Unassembled WGS sequence"/>
</dbReference>
<dbReference type="InterPro" id="IPR006059">
    <property type="entry name" value="SBP"/>
</dbReference>
<proteinExistence type="predicted"/>
<reference evidence="5" key="1">
    <citation type="journal article" date="2019" name="Int. J. Syst. Evol. Microbiol.">
        <title>The Global Catalogue of Microorganisms (GCM) 10K type strain sequencing project: providing services to taxonomists for standard genome sequencing and annotation.</title>
        <authorList>
            <consortium name="The Broad Institute Genomics Platform"/>
            <consortium name="The Broad Institute Genome Sequencing Center for Infectious Disease"/>
            <person name="Wu L."/>
            <person name="Ma J."/>
        </authorList>
    </citation>
    <scope>NUCLEOTIDE SEQUENCE [LARGE SCALE GENOMIC DNA]</scope>
    <source>
        <strain evidence="5">ZS-35-S2</strain>
    </source>
</reference>
<sequence>MRTLATMAALALAAGAALPAAAQETVTLVGYSGLFQERYTQAVIEPFMAAHPDIRVEYFPIQGSAQILGTLRAQSASPQSDIAIMDLSVAKTGTDEGLFDPVDESVSAHVAELDPRARADGVAGAGITFDNLVMLYNTGAVTEAPTSWNALKDPAYEGRVAMLGAPDLVGIGLTVILDHAAGGTDPIDNVDLGIEAMAEIAPNVQSWEPRPEVYPNVVNGQVWLGVGWNARSQLNADTSEGRLAVVLPEEGSVLQTNTINLVKNGPAGEAARVFVDYALSPEAQAAFTEAMYYAPTNLQAEISPEVSERTVVGSLDRMIDLDWIGLAAVRDQITQQWRRQVIPLSR</sequence>
<feature type="signal peptide" evidence="3">
    <location>
        <begin position="1"/>
        <end position="22"/>
    </location>
</feature>
<dbReference type="CDD" id="cd13589">
    <property type="entry name" value="PBP2_polyamine_RpCGA009"/>
    <property type="match status" value="1"/>
</dbReference>
<accession>A0ABW5CK99</accession>
<dbReference type="EMBL" id="JBHUIJ010000004">
    <property type="protein sequence ID" value="MFD2236515.1"/>
    <property type="molecule type" value="Genomic_DNA"/>
</dbReference>
<feature type="chain" id="PRO_5046440692" evidence="3">
    <location>
        <begin position="23"/>
        <end position="346"/>
    </location>
</feature>
<evidence type="ECO:0000313" key="5">
    <source>
        <dbReference type="Proteomes" id="UP001597371"/>
    </source>
</evidence>
<keyword evidence="1 3" id="KW-0732">Signal</keyword>
<name>A0ABW5CK99_9HYPH</name>
<protein>
    <submittedName>
        <fullName evidence="4">ABC transporter substrate-binding protein</fullName>
    </submittedName>
</protein>
<evidence type="ECO:0000256" key="1">
    <source>
        <dbReference type="ARBA" id="ARBA00022729"/>
    </source>
</evidence>
<dbReference type="Gene3D" id="3.40.190.10">
    <property type="entry name" value="Periplasmic binding protein-like II"/>
    <property type="match status" value="2"/>
</dbReference>
<dbReference type="RefSeq" id="WP_209737879.1">
    <property type="nucleotide sequence ID" value="NZ_CP072611.1"/>
</dbReference>
<dbReference type="SUPFAM" id="SSF53850">
    <property type="entry name" value="Periplasmic binding protein-like II"/>
    <property type="match status" value="1"/>
</dbReference>